<feature type="transmembrane region" description="Helical" evidence="8">
    <location>
        <begin position="302"/>
        <end position="325"/>
    </location>
</feature>
<dbReference type="PANTHER" id="PTHR45711">
    <property type="entry name" value="CHLORIDE CHANNEL PROTEIN"/>
    <property type="match status" value="1"/>
</dbReference>
<dbReference type="SUPFAM" id="SSF81340">
    <property type="entry name" value="Clc chloride channel"/>
    <property type="match status" value="1"/>
</dbReference>
<dbReference type="InterPro" id="IPR046342">
    <property type="entry name" value="CBS_dom_sf"/>
</dbReference>
<evidence type="ECO:0000256" key="5">
    <source>
        <dbReference type="ARBA" id="ARBA00023065"/>
    </source>
</evidence>
<keyword evidence="2" id="KW-0813">Transport</keyword>
<feature type="transmembrane region" description="Helical" evidence="8">
    <location>
        <begin position="509"/>
        <end position="526"/>
    </location>
</feature>
<feature type="transmembrane region" description="Helical" evidence="8">
    <location>
        <begin position="183"/>
        <end position="211"/>
    </location>
</feature>
<dbReference type="OrthoDB" id="44789at2759"/>
<feature type="transmembrane region" description="Helical" evidence="8">
    <location>
        <begin position="406"/>
        <end position="425"/>
    </location>
</feature>
<feature type="transmembrane region" description="Helical" evidence="8">
    <location>
        <begin position="437"/>
        <end position="456"/>
    </location>
</feature>
<dbReference type="EMBL" id="KV453850">
    <property type="protein sequence ID" value="ODV86224.1"/>
    <property type="molecule type" value="Genomic_DNA"/>
</dbReference>
<dbReference type="GO" id="GO:0005247">
    <property type="term" value="F:voltage-gated chloride channel activity"/>
    <property type="evidence" value="ECO:0007669"/>
    <property type="project" value="TreeGrafter"/>
</dbReference>
<feature type="transmembrane region" description="Helical" evidence="8">
    <location>
        <begin position="125"/>
        <end position="144"/>
    </location>
</feature>
<evidence type="ECO:0000256" key="3">
    <source>
        <dbReference type="ARBA" id="ARBA00022692"/>
    </source>
</evidence>
<name>A0A1E4T3A3_9ASCO</name>
<dbReference type="Proteomes" id="UP000094801">
    <property type="component" value="Unassembled WGS sequence"/>
</dbReference>
<feature type="transmembrane region" description="Helical" evidence="8">
    <location>
        <begin position="231"/>
        <end position="252"/>
    </location>
</feature>
<keyword evidence="4 8" id="KW-1133">Transmembrane helix</keyword>
<keyword evidence="3 8" id="KW-0812">Transmembrane</keyword>
<evidence type="ECO:0000256" key="8">
    <source>
        <dbReference type="SAM" id="Phobius"/>
    </source>
</evidence>
<dbReference type="Pfam" id="PF00654">
    <property type="entry name" value="Voltage_CLC"/>
    <property type="match status" value="1"/>
</dbReference>
<accession>A0A1E4T3A3</accession>
<dbReference type="PANTHER" id="PTHR45711:SF6">
    <property type="entry name" value="CHLORIDE CHANNEL PROTEIN"/>
    <property type="match status" value="1"/>
</dbReference>
<dbReference type="InterPro" id="IPR001807">
    <property type="entry name" value="ClC"/>
</dbReference>
<dbReference type="AlphaFoldDB" id="A0A1E4T3A3"/>
<protein>
    <recommendedName>
        <fullName evidence="11">Chloride channel protein</fullName>
    </recommendedName>
</protein>
<dbReference type="SUPFAM" id="SSF54631">
    <property type="entry name" value="CBS-domain pair"/>
    <property type="match status" value="1"/>
</dbReference>
<keyword evidence="5" id="KW-0406">Ion transport</keyword>
<feature type="transmembrane region" description="Helical" evidence="8">
    <location>
        <begin position="346"/>
        <end position="366"/>
    </location>
</feature>
<reference evidence="10" key="1">
    <citation type="submission" date="2016-04" db="EMBL/GenBank/DDBJ databases">
        <title>Comparative genomics of biotechnologically important yeasts.</title>
        <authorList>
            <consortium name="DOE Joint Genome Institute"/>
            <person name="Riley R."/>
            <person name="Haridas S."/>
            <person name="Wolfe K.H."/>
            <person name="Lopes M.R."/>
            <person name="Hittinger C.T."/>
            <person name="Goker M."/>
            <person name="Salamov A."/>
            <person name="Wisecaver J."/>
            <person name="Long T.M."/>
            <person name="Aerts A.L."/>
            <person name="Barry K."/>
            <person name="Choi C."/>
            <person name="Clum A."/>
            <person name="Coughlan A.Y."/>
            <person name="Deshpande S."/>
            <person name="Douglass A.P."/>
            <person name="Hanson S.J."/>
            <person name="Klenk H.-P."/>
            <person name="Labutti K."/>
            <person name="Lapidus A."/>
            <person name="Lindquist E."/>
            <person name="Lipzen A."/>
            <person name="Meier-Kolthoff J.P."/>
            <person name="Ohm R.A."/>
            <person name="Otillar R.P."/>
            <person name="Pangilinan J."/>
            <person name="Peng Y."/>
            <person name="Rokas A."/>
            <person name="Rosa C.A."/>
            <person name="Scheuner C."/>
            <person name="Sibirny A.A."/>
            <person name="Slot J.C."/>
            <person name="Stielow J.B."/>
            <person name="Sun H."/>
            <person name="Kurtzman C.P."/>
            <person name="Blackwell M."/>
            <person name="Grigoriev I.V."/>
            <person name="Jeffries T.W."/>
        </authorList>
    </citation>
    <scope>NUCLEOTIDE SEQUENCE [LARGE SCALE GENOMIC DNA]</scope>
    <source>
        <strain evidence="10">NRRL YB-2248</strain>
    </source>
</reference>
<evidence type="ECO:0000313" key="9">
    <source>
        <dbReference type="EMBL" id="ODV86224.1"/>
    </source>
</evidence>
<evidence type="ECO:0000313" key="10">
    <source>
        <dbReference type="Proteomes" id="UP000094801"/>
    </source>
</evidence>
<dbReference type="GO" id="GO:0005794">
    <property type="term" value="C:Golgi apparatus"/>
    <property type="evidence" value="ECO:0007669"/>
    <property type="project" value="TreeGrafter"/>
</dbReference>
<evidence type="ECO:0000256" key="7">
    <source>
        <dbReference type="ARBA" id="ARBA00023214"/>
    </source>
</evidence>
<evidence type="ECO:0000256" key="2">
    <source>
        <dbReference type="ARBA" id="ARBA00022448"/>
    </source>
</evidence>
<gene>
    <name evidence="9" type="ORF">CANARDRAFT_196787</name>
</gene>
<dbReference type="PRINTS" id="PR00762">
    <property type="entry name" value="CLCHANNEL"/>
</dbReference>
<keyword evidence="10" id="KW-1185">Reference proteome</keyword>
<dbReference type="Gene3D" id="1.10.3080.10">
    <property type="entry name" value="Clc chloride channel"/>
    <property type="match status" value="1"/>
</dbReference>
<dbReference type="GO" id="GO:0005769">
    <property type="term" value="C:early endosome"/>
    <property type="evidence" value="ECO:0007669"/>
    <property type="project" value="TreeGrafter"/>
</dbReference>
<keyword evidence="7" id="KW-0868">Chloride</keyword>
<dbReference type="GO" id="GO:0005886">
    <property type="term" value="C:plasma membrane"/>
    <property type="evidence" value="ECO:0007669"/>
    <property type="project" value="TreeGrafter"/>
</dbReference>
<feature type="transmembrane region" description="Helical" evidence="8">
    <location>
        <begin position="55"/>
        <end position="75"/>
    </location>
</feature>
<evidence type="ECO:0000256" key="1">
    <source>
        <dbReference type="ARBA" id="ARBA00004141"/>
    </source>
</evidence>
<keyword evidence="6 8" id="KW-0472">Membrane</keyword>
<evidence type="ECO:0008006" key="11">
    <source>
        <dbReference type="Google" id="ProtNLM"/>
    </source>
</evidence>
<organism evidence="9 10">
    <name type="scientific">[Candida] arabinofermentans NRRL YB-2248</name>
    <dbReference type="NCBI Taxonomy" id="983967"/>
    <lineage>
        <taxon>Eukaryota</taxon>
        <taxon>Fungi</taxon>
        <taxon>Dikarya</taxon>
        <taxon>Ascomycota</taxon>
        <taxon>Saccharomycotina</taxon>
        <taxon>Pichiomycetes</taxon>
        <taxon>Pichiales</taxon>
        <taxon>Pichiaceae</taxon>
        <taxon>Ogataea</taxon>
        <taxon>Ogataea/Candida clade</taxon>
    </lineage>
</organism>
<proteinExistence type="predicted"/>
<dbReference type="InterPro" id="IPR014743">
    <property type="entry name" value="Cl-channel_core"/>
</dbReference>
<comment type="subcellular location">
    <subcellularLocation>
        <location evidence="1">Membrane</location>
        <topology evidence="1">Multi-pass membrane protein</topology>
    </subcellularLocation>
</comment>
<sequence>MALDSNDSEFTRLRQYNNFSIIDWNYEYSTFTKFNQARLHASSTLQRFIYTNLRWIILISASFLMGVITILIDYLSNWLHGLRFNVCTAGFWKTSKTCEESSLLDWSSSLFKFIHGNSLKIVSNFFVYISLSICFALAAAFICVKYGTYARKSGIPEMKLVLVGFYIKDFFQIRMIIHKTISLILVISSGIFLGFEGPLVHISCGVLNYIIDLFPNFTNANHAIKRELLSSGIAIGIGLAFNAPIGGVLFGLEQIQSFFPIDKLMWNAFICSTLSVTFLQKLHPFRTVEVNKSFEVNLKNNWLYMETFPYMFLGLICGLFGILFNKLNIHFAKMRRSRIGKHDTKLQIIEVLAIVIITSLVSYPNFLTNLTLPELLENLFTDCHEESTSPICQLTSTGEIFPYKSVGLLLFTTLQIFLLTSYTYGCSIPGGVLMPSLVIGGLIGRLIGTILEYIQYSHPTASLFLSCHNENKQCISAASYSLVGAGSFLAAVTKMNVTVVVLLSEVTGALTYIIPIMLGVLFARFLNDMMLDNSIYELWLIASGQPYLASNLEDNLSKCELATIGSDKLMVDASQLSVLYDDYMITLDTLIQMSSQCPSRYGYPVLKSKENPQLIGHITWYEMSLELEKVKNDSIVSMDTVVQFSSKEPGTYSLQHLLTPINDLYIISSSFNVLTVYEIIDKLKIPNLFLCYNNANYQFKGMINRDDLIEMVNEVEVDKEFGTDDMLPTV</sequence>
<evidence type="ECO:0000256" key="4">
    <source>
        <dbReference type="ARBA" id="ARBA00022989"/>
    </source>
</evidence>
<evidence type="ECO:0000256" key="6">
    <source>
        <dbReference type="ARBA" id="ARBA00023136"/>
    </source>
</evidence>